<dbReference type="InterPro" id="IPR006089">
    <property type="entry name" value="Acyl-CoA_DH_CS"/>
</dbReference>
<dbReference type="PROSITE" id="PS00072">
    <property type="entry name" value="ACYL_COA_DH_1"/>
    <property type="match status" value="1"/>
</dbReference>
<evidence type="ECO:0000256" key="1">
    <source>
        <dbReference type="ARBA" id="ARBA00001974"/>
    </source>
</evidence>
<evidence type="ECO:0000256" key="7">
    <source>
        <dbReference type="ARBA" id="ARBA00023002"/>
    </source>
</evidence>
<dbReference type="Gene3D" id="2.40.110.10">
    <property type="entry name" value="Butyryl-CoA Dehydrogenase, subunit A, domain 2"/>
    <property type="match status" value="1"/>
</dbReference>
<evidence type="ECO:0000256" key="4">
    <source>
        <dbReference type="ARBA" id="ARBA00012046"/>
    </source>
</evidence>
<sequence length="726" mass="78122">MPSPLALRARVSRNPAAIVSAAVRVQARLYTRLGGCAAATSAAAAAATSSKIHANASARHTAVGVGGIQNASIRNYTSHSQLPSEHQMIYEMCRKFADEELAPNAGEWDQNHAFPTKAVDKLAELGLMGINVSGELNGSELDALSYAIAMEEISRGCASVGVIQSAHNSLYLYPIDTFGSNQLKEEYVATYTGHDRGGDGRINIGCFGLSEPGNGSDAGAASTTATDDGDGWIINGTKAWIIVLYIPRHKGISAFVVPMDAQGFSLGAKEDKLGIRASSTSNLIMENVKIPKGNLIGEEGQVNGGFKIAMQTLDGGRIGVAGQALGIASASIDCAVKYALERQAFGKPIAELQSIQNTISKMVVARDGARLLTWRAALLKDNGEKFTREAAMAKLAASEAATMCAHQAIQVLGGMGYVTEMPAERHYRDARITEIYEGTSEIQHLVIANDVLKEYKQSSYSWRLESAKEPDRVDIHSSTTPRSSDLKLVYGYLLIIGSVCAVVAVIVSQPRWRVALVDSWSANPVVARELSSVRPPLPLYPKPCLKYVWFSSSVQLEYPLYQIVDDVGVLTAPRIAVKLMFPVGCCRVDLAGSPTGGPAGVQLCKGGCSRRWADGAARPTTVRSRRYTPDLPRCETRASRERFLVGRPGRMFCLTLYAKILADVSRNGSRMTGTDVVSACYQSTRTQANSEYSPSCAHLIPPIRALRPSYPLVRIDAGVNRGRHRP</sequence>
<dbReference type="GO" id="GO:0046359">
    <property type="term" value="P:butyrate catabolic process"/>
    <property type="evidence" value="ECO:0007669"/>
    <property type="project" value="TreeGrafter"/>
</dbReference>
<organism evidence="18 19">
    <name type="scientific">Thalassiosira oceanica</name>
    <name type="common">Marine diatom</name>
    <dbReference type="NCBI Taxonomy" id="159749"/>
    <lineage>
        <taxon>Eukaryota</taxon>
        <taxon>Sar</taxon>
        <taxon>Stramenopiles</taxon>
        <taxon>Ochrophyta</taxon>
        <taxon>Bacillariophyta</taxon>
        <taxon>Coscinodiscophyceae</taxon>
        <taxon>Thalassiosirophycidae</taxon>
        <taxon>Thalassiosirales</taxon>
        <taxon>Thalassiosiraceae</taxon>
        <taxon>Thalassiosira</taxon>
    </lineage>
</organism>
<evidence type="ECO:0000256" key="11">
    <source>
        <dbReference type="ARBA" id="ARBA00048499"/>
    </source>
</evidence>
<dbReference type="InterPro" id="IPR006091">
    <property type="entry name" value="Acyl-CoA_Oxase/DH_mid-dom"/>
</dbReference>
<evidence type="ECO:0000313" key="19">
    <source>
        <dbReference type="Proteomes" id="UP000266841"/>
    </source>
</evidence>
<evidence type="ECO:0000256" key="14">
    <source>
        <dbReference type="SAM" id="Phobius"/>
    </source>
</evidence>
<evidence type="ECO:0000256" key="9">
    <source>
        <dbReference type="ARBA" id="ARBA00044204"/>
    </source>
</evidence>
<evidence type="ECO:0000313" key="18">
    <source>
        <dbReference type="EMBL" id="EJK49343.1"/>
    </source>
</evidence>
<evidence type="ECO:0000256" key="3">
    <source>
        <dbReference type="ARBA" id="ARBA00009347"/>
    </source>
</evidence>
<evidence type="ECO:0000259" key="15">
    <source>
        <dbReference type="Pfam" id="PF00441"/>
    </source>
</evidence>
<dbReference type="PANTHER" id="PTHR43884">
    <property type="entry name" value="ACYL-COA DEHYDROGENASE"/>
    <property type="match status" value="1"/>
</dbReference>
<dbReference type="InterPro" id="IPR009100">
    <property type="entry name" value="AcylCoA_DH/oxidase_NM_dom_sf"/>
</dbReference>
<feature type="domain" description="Acyl-CoA dehydrogenase/oxidase N-terminal" evidence="17">
    <location>
        <begin position="84"/>
        <end position="189"/>
    </location>
</feature>
<dbReference type="SUPFAM" id="SSF56645">
    <property type="entry name" value="Acyl-CoA dehydrogenase NM domain-like"/>
    <property type="match status" value="1"/>
</dbReference>
<evidence type="ECO:0000256" key="8">
    <source>
        <dbReference type="ARBA" id="ARBA00031895"/>
    </source>
</evidence>
<dbReference type="Pfam" id="PF02770">
    <property type="entry name" value="Acyl-CoA_dh_M"/>
    <property type="match status" value="1"/>
</dbReference>
<evidence type="ECO:0000256" key="5">
    <source>
        <dbReference type="ARBA" id="ARBA00022630"/>
    </source>
</evidence>
<keyword evidence="14" id="KW-0812">Transmembrane</keyword>
<evidence type="ECO:0000256" key="2">
    <source>
        <dbReference type="ARBA" id="ARBA00005198"/>
    </source>
</evidence>
<comment type="caution">
    <text evidence="18">The sequence shown here is derived from an EMBL/GenBank/DDBJ whole genome shotgun (WGS) entry which is preliminary data.</text>
</comment>
<dbReference type="FunFam" id="1.20.140.10:FF:000004">
    <property type="entry name" value="Acyl-CoA dehydrogenase FadE25"/>
    <property type="match status" value="1"/>
</dbReference>
<dbReference type="PANTHER" id="PTHR43884:SF12">
    <property type="entry name" value="ISOVALERYL-COA DEHYDROGENASE, MITOCHONDRIAL-RELATED"/>
    <property type="match status" value="1"/>
</dbReference>
<feature type="domain" description="Acyl-CoA dehydrogenase/oxidase C-terminal" evidence="15">
    <location>
        <begin position="303"/>
        <end position="451"/>
    </location>
</feature>
<dbReference type="OrthoDB" id="9988775at2759"/>
<comment type="catalytic activity">
    <reaction evidence="12">
        <text>hexanoyl-CoA + oxidized [electron-transfer flavoprotein] + H(+) = (2E)-hexenoyl-CoA + reduced [electron-transfer flavoprotein]</text>
        <dbReference type="Rhea" id="RHEA:43464"/>
        <dbReference type="Rhea" id="RHEA-COMP:10685"/>
        <dbReference type="Rhea" id="RHEA-COMP:10686"/>
        <dbReference type="ChEBI" id="CHEBI:15378"/>
        <dbReference type="ChEBI" id="CHEBI:57692"/>
        <dbReference type="ChEBI" id="CHEBI:58307"/>
        <dbReference type="ChEBI" id="CHEBI:62077"/>
        <dbReference type="ChEBI" id="CHEBI:62620"/>
    </reaction>
    <physiologicalReaction direction="left-to-right" evidence="12">
        <dbReference type="Rhea" id="RHEA:43465"/>
    </physiologicalReaction>
</comment>
<evidence type="ECO:0000256" key="10">
    <source>
        <dbReference type="ARBA" id="ARBA00045387"/>
    </source>
</evidence>
<keyword evidence="14" id="KW-1133">Transmembrane helix</keyword>
<evidence type="ECO:0000256" key="6">
    <source>
        <dbReference type="ARBA" id="ARBA00022827"/>
    </source>
</evidence>
<keyword evidence="14" id="KW-0472">Membrane</keyword>
<dbReference type="InterPro" id="IPR036250">
    <property type="entry name" value="AcylCo_DH-like_C"/>
</dbReference>
<dbReference type="InterPro" id="IPR013786">
    <property type="entry name" value="AcylCoA_DH/ox_N"/>
</dbReference>
<comment type="similarity">
    <text evidence="3">Belongs to the acyl-CoA dehydrogenase family.</text>
</comment>
<dbReference type="eggNOG" id="KOG0139">
    <property type="taxonomic scope" value="Eukaryota"/>
</dbReference>
<feature type="transmembrane region" description="Helical" evidence="14">
    <location>
        <begin position="488"/>
        <end position="507"/>
    </location>
</feature>
<comment type="pathway">
    <text evidence="2">Lipid metabolism; mitochondrial fatty acid beta-oxidation.</text>
</comment>
<name>K0R7E0_THAOC</name>
<dbReference type="Pfam" id="PF00441">
    <property type="entry name" value="Acyl-CoA_dh_1"/>
    <property type="match status" value="1"/>
</dbReference>
<dbReference type="Pfam" id="PF02771">
    <property type="entry name" value="Acyl-CoA_dh_N"/>
    <property type="match status" value="1"/>
</dbReference>
<evidence type="ECO:0000256" key="13">
    <source>
        <dbReference type="ARBA" id="ARBA00050758"/>
    </source>
</evidence>
<keyword evidence="5" id="KW-0285">Flavoprotein</keyword>
<evidence type="ECO:0000256" key="12">
    <source>
        <dbReference type="ARBA" id="ARBA00049192"/>
    </source>
</evidence>
<comment type="catalytic activity">
    <reaction evidence="11">
        <text>pentanoyl-CoA + oxidized [electron-transfer flavoprotein] + H(+) = (2E)-pentenoyl-CoA + reduced [electron-transfer flavoprotein]</text>
        <dbReference type="Rhea" id="RHEA:43456"/>
        <dbReference type="Rhea" id="RHEA-COMP:10685"/>
        <dbReference type="Rhea" id="RHEA-COMP:10686"/>
        <dbReference type="ChEBI" id="CHEBI:15378"/>
        <dbReference type="ChEBI" id="CHEBI:57389"/>
        <dbReference type="ChEBI" id="CHEBI:57692"/>
        <dbReference type="ChEBI" id="CHEBI:58307"/>
        <dbReference type="ChEBI" id="CHEBI:86160"/>
    </reaction>
    <physiologicalReaction direction="left-to-right" evidence="11">
        <dbReference type="Rhea" id="RHEA:43457"/>
    </physiologicalReaction>
</comment>
<dbReference type="EC" id="1.3.8.1" evidence="4"/>
<dbReference type="InterPro" id="IPR046373">
    <property type="entry name" value="Acyl-CoA_Oxase/DH_mid-dom_sf"/>
</dbReference>
<evidence type="ECO:0000259" key="17">
    <source>
        <dbReference type="Pfam" id="PF02771"/>
    </source>
</evidence>
<dbReference type="EMBL" id="AGNL01044885">
    <property type="protein sequence ID" value="EJK49343.1"/>
    <property type="molecule type" value="Genomic_DNA"/>
</dbReference>
<dbReference type="AlphaFoldDB" id="K0R7E0"/>
<dbReference type="FunFam" id="1.10.540.10:FF:000002">
    <property type="entry name" value="Acyl-CoA dehydrogenase FadE19"/>
    <property type="match status" value="1"/>
</dbReference>
<evidence type="ECO:0000259" key="16">
    <source>
        <dbReference type="Pfam" id="PF02770"/>
    </source>
</evidence>
<comment type="function">
    <text evidence="10">Short-chain specific acyl-CoA dehydrogenase is one of the acyl-CoA dehydrogenases that catalyze the first step of mitochondrial fatty acid beta-oxidation, an aerobic process breaking down fatty acids into acetyl-CoA and allowing the production of energy from fats. The first step of fatty acid beta-oxidation consists in the removal of one hydrogen from C-2 and C-3 of the straight-chain fatty acyl-CoA thioester, resulting in the formation of trans-2-enoyl-CoA. Among the different mitochondrial acyl-CoA dehydrogenases, short-chain specific acyl-CoA dehydrogenase acts specifically on acyl-CoAs with saturated 4 to 6 carbons long primary chains.</text>
</comment>
<dbReference type="SUPFAM" id="SSF47203">
    <property type="entry name" value="Acyl-CoA dehydrogenase C-terminal domain-like"/>
    <property type="match status" value="1"/>
</dbReference>
<dbReference type="GO" id="GO:0016937">
    <property type="term" value="F:short-chain fatty acyl-CoA dehydrogenase activity"/>
    <property type="evidence" value="ECO:0007669"/>
    <property type="project" value="UniProtKB-EC"/>
</dbReference>
<comment type="cofactor">
    <cofactor evidence="1">
        <name>FAD</name>
        <dbReference type="ChEBI" id="CHEBI:57692"/>
    </cofactor>
</comment>
<gene>
    <name evidence="18" type="ORF">THAOC_31787</name>
</gene>
<keyword evidence="7" id="KW-0560">Oxidoreductase</keyword>
<dbReference type="GO" id="GO:0033539">
    <property type="term" value="P:fatty acid beta-oxidation using acyl-CoA dehydrogenase"/>
    <property type="evidence" value="ECO:0007669"/>
    <property type="project" value="TreeGrafter"/>
</dbReference>
<keyword evidence="6" id="KW-0274">FAD</keyword>
<dbReference type="Gene3D" id="1.10.540.10">
    <property type="entry name" value="Acyl-CoA dehydrogenase/oxidase, N-terminal domain"/>
    <property type="match status" value="1"/>
</dbReference>
<proteinExistence type="inferred from homology"/>
<accession>K0R7E0</accession>
<dbReference type="InterPro" id="IPR009075">
    <property type="entry name" value="AcylCo_DH/oxidase_C"/>
</dbReference>
<comment type="catalytic activity">
    <reaction evidence="13">
        <text>butanoyl-CoA + oxidized [electron-transfer flavoprotein] + H(+) = (2E)-butenoyl-CoA + reduced [electron-transfer flavoprotein]</text>
        <dbReference type="Rhea" id="RHEA:24004"/>
        <dbReference type="Rhea" id="RHEA-COMP:10685"/>
        <dbReference type="Rhea" id="RHEA-COMP:10686"/>
        <dbReference type="ChEBI" id="CHEBI:15378"/>
        <dbReference type="ChEBI" id="CHEBI:57332"/>
        <dbReference type="ChEBI" id="CHEBI:57371"/>
        <dbReference type="ChEBI" id="CHEBI:57692"/>
        <dbReference type="ChEBI" id="CHEBI:58307"/>
        <dbReference type="EC" id="1.3.8.1"/>
    </reaction>
    <physiologicalReaction direction="left-to-right" evidence="13">
        <dbReference type="Rhea" id="RHEA:24005"/>
    </physiologicalReaction>
</comment>
<keyword evidence="19" id="KW-1185">Reference proteome</keyword>
<dbReference type="InterPro" id="IPR037069">
    <property type="entry name" value="AcylCoA_DH/ox_N_sf"/>
</dbReference>
<dbReference type="PROSITE" id="PS00073">
    <property type="entry name" value="ACYL_COA_DH_2"/>
    <property type="match status" value="1"/>
</dbReference>
<dbReference type="Gene3D" id="1.20.140.10">
    <property type="entry name" value="Butyryl-CoA Dehydrogenase, subunit A, domain 3"/>
    <property type="match status" value="1"/>
</dbReference>
<protein>
    <recommendedName>
        <fullName evidence="9">Short-chain specific acyl-CoA dehydrogenase, mitochondrial</fullName>
        <ecNumber evidence="4">1.3.8.1</ecNumber>
    </recommendedName>
    <alternativeName>
        <fullName evidence="8">Butyryl-CoA dehydrogenase</fullName>
    </alternativeName>
</protein>
<feature type="domain" description="Acyl-CoA oxidase/dehydrogenase middle" evidence="16">
    <location>
        <begin position="206"/>
        <end position="288"/>
    </location>
</feature>
<reference evidence="18 19" key="1">
    <citation type="journal article" date="2012" name="Genome Biol.">
        <title>Genome and low-iron response of an oceanic diatom adapted to chronic iron limitation.</title>
        <authorList>
            <person name="Lommer M."/>
            <person name="Specht M."/>
            <person name="Roy A.S."/>
            <person name="Kraemer L."/>
            <person name="Andreson R."/>
            <person name="Gutowska M.A."/>
            <person name="Wolf J."/>
            <person name="Bergner S.V."/>
            <person name="Schilhabel M.B."/>
            <person name="Klostermeier U.C."/>
            <person name="Beiko R.G."/>
            <person name="Rosenstiel P."/>
            <person name="Hippler M."/>
            <person name="Laroche J."/>
        </authorList>
    </citation>
    <scope>NUCLEOTIDE SEQUENCE [LARGE SCALE GENOMIC DNA]</scope>
    <source>
        <strain evidence="18 19">CCMP1005</strain>
    </source>
</reference>
<dbReference type="GO" id="GO:0050660">
    <property type="term" value="F:flavin adenine dinucleotide binding"/>
    <property type="evidence" value="ECO:0007669"/>
    <property type="project" value="InterPro"/>
</dbReference>
<dbReference type="Proteomes" id="UP000266841">
    <property type="component" value="Unassembled WGS sequence"/>
</dbReference>